<keyword evidence="2" id="KW-1185">Reference proteome</keyword>
<dbReference type="RefSeq" id="WP_263003839.1">
    <property type="nucleotide sequence ID" value="NZ_JAOTEM010000003.1"/>
</dbReference>
<name>A0ABT2W801_9FLAO</name>
<dbReference type="Proteomes" id="UP001208649">
    <property type="component" value="Unassembled WGS sequence"/>
</dbReference>
<dbReference type="PROSITE" id="PS51257">
    <property type="entry name" value="PROKAR_LIPOPROTEIN"/>
    <property type="match status" value="1"/>
</dbReference>
<proteinExistence type="predicted"/>
<gene>
    <name evidence="1" type="ORF">NZ698_14080</name>
</gene>
<reference evidence="2" key="1">
    <citation type="submission" date="2023-07" db="EMBL/GenBank/DDBJ databases">
        <title>Chryseobacterium sp. strain PBS4-4 Genome sequencing and assembly.</title>
        <authorList>
            <person name="Jung Y."/>
        </authorList>
    </citation>
    <scope>NUCLEOTIDE SEQUENCE [LARGE SCALE GENOMIC DNA]</scope>
    <source>
        <strain evidence="2">PBS4-4</strain>
    </source>
</reference>
<evidence type="ECO:0000313" key="2">
    <source>
        <dbReference type="Proteomes" id="UP001208649"/>
    </source>
</evidence>
<dbReference type="EMBL" id="JAOTEM010000003">
    <property type="protein sequence ID" value="MCU7618324.1"/>
    <property type="molecule type" value="Genomic_DNA"/>
</dbReference>
<accession>A0ABT2W801</accession>
<organism evidence="1 2">
    <name type="scientific">Chryseobacterium edaphi</name>
    <dbReference type="NCBI Taxonomy" id="2976532"/>
    <lineage>
        <taxon>Bacteria</taxon>
        <taxon>Pseudomonadati</taxon>
        <taxon>Bacteroidota</taxon>
        <taxon>Flavobacteriia</taxon>
        <taxon>Flavobacteriales</taxon>
        <taxon>Weeksellaceae</taxon>
        <taxon>Chryseobacterium group</taxon>
        <taxon>Chryseobacterium</taxon>
    </lineage>
</organism>
<comment type="caution">
    <text evidence="1">The sequence shown here is derived from an EMBL/GenBank/DDBJ whole genome shotgun (WGS) entry which is preliminary data.</text>
</comment>
<protein>
    <submittedName>
        <fullName evidence="1">Uncharacterized protein</fullName>
    </submittedName>
</protein>
<evidence type="ECO:0000313" key="1">
    <source>
        <dbReference type="EMBL" id="MCU7618324.1"/>
    </source>
</evidence>
<sequence length="273" mass="31804">MRIWIFSLLLVSLLGCKKEAKSSTTHKRDTVSVTQNTTEDSVVQKPTQPQIFAFVTELCDNKGYFDPAKYSRDEIEGTYKLWFQMGGTTLSTPSVFKLNDLEEIRRDKDLILAKLDKDFAEKKKVIENLRVVNVPYWQNIKKIQYKSLHQEYEFEKLQITSYSDPSVLINNKFTGKCANFAKAVNANEDEIIAEWRKLRKEMSKRNGNPQRILTEFESHLSSSNWKDYALIDLITFGWGNCANDEIERPLHDEKMYNEFNALFIKIDSECDEP</sequence>